<feature type="compositionally biased region" description="Low complexity" evidence="9">
    <location>
        <begin position="556"/>
        <end position="566"/>
    </location>
</feature>
<evidence type="ECO:0000313" key="11">
    <source>
        <dbReference type="Proteomes" id="UP000087171"/>
    </source>
</evidence>
<dbReference type="PANTHER" id="PTHR38937">
    <property type="entry name" value="MEMBRANE PROTEIN OF ER BODY-LIKE PROTEIN"/>
    <property type="match status" value="1"/>
</dbReference>
<dbReference type="PaxDb" id="3827-XP_004490529.1"/>
<feature type="transmembrane region" description="Helical" evidence="10">
    <location>
        <begin position="755"/>
        <end position="773"/>
    </location>
</feature>
<dbReference type="RefSeq" id="XP_004490529.1">
    <property type="nucleotide sequence ID" value="XM_004490472.3"/>
</dbReference>
<evidence type="ECO:0000313" key="12">
    <source>
        <dbReference type="RefSeq" id="XP_004490529.1"/>
    </source>
</evidence>
<dbReference type="InterPro" id="IPR008217">
    <property type="entry name" value="Ccc1_fam"/>
</dbReference>
<evidence type="ECO:0000256" key="8">
    <source>
        <dbReference type="ARBA" id="ARBA00044464"/>
    </source>
</evidence>
<evidence type="ECO:0000256" key="4">
    <source>
        <dbReference type="ARBA" id="ARBA00022554"/>
    </source>
</evidence>
<feature type="compositionally biased region" description="Polar residues" evidence="9">
    <location>
        <begin position="399"/>
        <end position="410"/>
    </location>
</feature>
<feature type="transmembrane region" description="Helical" evidence="10">
    <location>
        <begin position="807"/>
        <end position="831"/>
    </location>
</feature>
<evidence type="ECO:0000256" key="1">
    <source>
        <dbReference type="ARBA" id="ARBA00004128"/>
    </source>
</evidence>
<evidence type="ECO:0000256" key="7">
    <source>
        <dbReference type="ARBA" id="ARBA00023136"/>
    </source>
</evidence>
<feature type="region of interest" description="Disordered" evidence="9">
    <location>
        <begin position="601"/>
        <end position="621"/>
    </location>
</feature>
<dbReference type="Pfam" id="PF01988">
    <property type="entry name" value="VIT1"/>
    <property type="match status" value="1"/>
</dbReference>
<reference evidence="11" key="1">
    <citation type="journal article" date="2013" name="Nat. Biotechnol.">
        <title>Draft genome sequence of chickpea (Cicer arietinum) provides a resource for trait improvement.</title>
        <authorList>
            <person name="Varshney R.K."/>
            <person name="Song C."/>
            <person name="Saxena R.K."/>
            <person name="Azam S."/>
            <person name="Yu S."/>
            <person name="Sharpe A.G."/>
            <person name="Cannon S."/>
            <person name="Baek J."/>
            <person name="Rosen B.D."/>
            <person name="Tar'an B."/>
            <person name="Millan T."/>
            <person name="Zhang X."/>
            <person name="Ramsay L.D."/>
            <person name="Iwata A."/>
            <person name="Wang Y."/>
            <person name="Nelson W."/>
            <person name="Farmer A.D."/>
            <person name="Gaur P.M."/>
            <person name="Soderlund C."/>
            <person name="Penmetsa R.V."/>
            <person name="Xu C."/>
            <person name="Bharti A.K."/>
            <person name="He W."/>
            <person name="Winter P."/>
            <person name="Zhao S."/>
            <person name="Hane J.K."/>
            <person name="Carrasquilla-Garcia N."/>
            <person name="Condie J.A."/>
            <person name="Upadhyaya H.D."/>
            <person name="Luo M.C."/>
            <person name="Thudi M."/>
            <person name="Gowda C.L."/>
            <person name="Singh N.P."/>
            <person name="Lichtenzveig J."/>
            <person name="Gali K.K."/>
            <person name="Rubio J."/>
            <person name="Nadarajan N."/>
            <person name="Dolezel J."/>
            <person name="Bansal K.C."/>
            <person name="Xu X."/>
            <person name="Edwards D."/>
            <person name="Zhang G."/>
            <person name="Kahl G."/>
            <person name="Gil J."/>
            <person name="Singh K.B."/>
            <person name="Datta S.K."/>
            <person name="Jackson S.A."/>
            <person name="Wang J."/>
            <person name="Cook D.R."/>
        </authorList>
    </citation>
    <scope>NUCLEOTIDE SEQUENCE [LARGE SCALE GENOMIC DNA]</scope>
    <source>
        <strain evidence="11">cv. CDC Frontier</strain>
    </source>
</reference>
<proteinExistence type="inferred from homology"/>
<keyword evidence="3" id="KW-0813">Transport</keyword>
<comment type="similarity">
    <text evidence="2">Belongs to the CCC1 family.</text>
</comment>
<dbReference type="STRING" id="3827.A0A1S2XK11"/>
<keyword evidence="6 10" id="KW-1133">Transmembrane helix</keyword>
<keyword evidence="5 10" id="KW-0812">Transmembrane</keyword>
<keyword evidence="3" id="KW-0410">Iron transport</keyword>
<keyword evidence="4" id="KW-0926">Vacuole</keyword>
<feature type="region of interest" description="Disordered" evidence="9">
    <location>
        <begin position="382"/>
        <end position="410"/>
    </location>
</feature>
<keyword evidence="3" id="KW-0406">Ion transport</keyword>
<protein>
    <submittedName>
        <fullName evidence="12">Membrane protein of ER body-like protein isoform X1</fullName>
    </submittedName>
</protein>
<feature type="compositionally biased region" description="Low complexity" evidence="9">
    <location>
        <begin position="388"/>
        <end position="398"/>
    </location>
</feature>
<name>A0A1S2XK11_CICAR</name>
<feature type="transmembrane region" description="Helical" evidence="10">
    <location>
        <begin position="843"/>
        <end position="863"/>
    </location>
</feature>
<dbReference type="AlphaFoldDB" id="A0A1S2XK11"/>
<keyword evidence="3" id="KW-0408">Iron</keyword>
<organism evidence="11 12">
    <name type="scientific">Cicer arietinum</name>
    <name type="common">Chickpea</name>
    <name type="synonym">Garbanzo</name>
    <dbReference type="NCBI Taxonomy" id="3827"/>
    <lineage>
        <taxon>Eukaryota</taxon>
        <taxon>Viridiplantae</taxon>
        <taxon>Streptophyta</taxon>
        <taxon>Embryophyta</taxon>
        <taxon>Tracheophyta</taxon>
        <taxon>Spermatophyta</taxon>
        <taxon>Magnoliopsida</taxon>
        <taxon>eudicotyledons</taxon>
        <taxon>Gunneridae</taxon>
        <taxon>Pentapetalae</taxon>
        <taxon>rosids</taxon>
        <taxon>fabids</taxon>
        <taxon>Fabales</taxon>
        <taxon>Fabaceae</taxon>
        <taxon>Papilionoideae</taxon>
        <taxon>50 kb inversion clade</taxon>
        <taxon>NPAAA clade</taxon>
        <taxon>Hologalegina</taxon>
        <taxon>IRL clade</taxon>
        <taxon>Cicereae</taxon>
        <taxon>Cicer</taxon>
    </lineage>
</organism>
<keyword evidence="11" id="KW-1185">Reference proteome</keyword>
<evidence type="ECO:0000256" key="3">
    <source>
        <dbReference type="ARBA" id="ARBA00022496"/>
    </source>
</evidence>
<dbReference type="OrthoDB" id="1924921at2759"/>
<evidence type="ECO:0000256" key="5">
    <source>
        <dbReference type="ARBA" id="ARBA00022692"/>
    </source>
</evidence>
<dbReference type="GO" id="GO:0006826">
    <property type="term" value="P:iron ion transport"/>
    <property type="evidence" value="ECO:0007669"/>
    <property type="project" value="UniProtKB-KW"/>
</dbReference>
<dbReference type="GeneID" id="101507148"/>
<evidence type="ECO:0000256" key="10">
    <source>
        <dbReference type="SAM" id="Phobius"/>
    </source>
</evidence>
<dbReference type="GO" id="GO:0005384">
    <property type="term" value="F:manganese ion transmembrane transporter activity"/>
    <property type="evidence" value="ECO:0007669"/>
    <property type="project" value="InterPro"/>
</dbReference>
<feature type="region of interest" description="Disordered" evidence="9">
    <location>
        <begin position="556"/>
        <end position="575"/>
    </location>
</feature>
<accession>A0A1S2XK11</accession>
<evidence type="ECO:0000256" key="9">
    <source>
        <dbReference type="SAM" id="MobiDB-lite"/>
    </source>
</evidence>
<dbReference type="KEGG" id="cam:101507148"/>
<dbReference type="GO" id="GO:0005774">
    <property type="term" value="C:vacuolar membrane"/>
    <property type="evidence" value="ECO:0007669"/>
    <property type="project" value="UniProtKB-SubCell"/>
</dbReference>
<comment type="subcellular location">
    <subcellularLocation>
        <location evidence="1">Vacuole membrane</location>
        <topology evidence="1">Multi-pass membrane protein</topology>
    </subcellularLocation>
</comment>
<reference evidence="12" key="2">
    <citation type="submission" date="2025-08" db="UniProtKB">
        <authorList>
            <consortium name="RefSeq"/>
        </authorList>
    </citation>
    <scope>IDENTIFICATION</scope>
    <source>
        <tissue evidence="12">Etiolated seedlings</tissue>
    </source>
</reference>
<keyword evidence="7 10" id="KW-0472">Membrane</keyword>
<comment type="catalytic activity">
    <reaction evidence="8">
        <text>Fe(2+)(in) = Fe(2+)(out)</text>
        <dbReference type="Rhea" id="RHEA:28486"/>
        <dbReference type="ChEBI" id="CHEBI:29033"/>
    </reaction>
    <physiologicalReaction direction="left-to-right" evidence="8">
        <dbReference type="Rhea" id="RHEA:28487"/>
    </physiologicalReaction>
</comment>
<feature type="transmembrane region" description="Helical" evidence="10">
    <location>
        <begin position="875"/>
        <end position="893"/>
    </location>
</feature>
<dbReference type="Proteomes" id="UP000087171">
    <property type="component" value="Chromosome Ca2"/>
</dbReference>
<gene>
    <name evidence="12" type="primary">LOC101507148</name>
</gene>
<sequence>MDQQDQLLIVHDNNSEDEEVEDFALKRTLPHVNNNNLVADVVGNGFNGHSNGDSTIVDTNPDGFSLHKEDEVEENGIVGEYNSDDGKEDFEVAEFVEEPTNGEAITSATVDADIFHNNNNKSVHFDNQQGVWKCHHCTWTKRFDNPLIQHGPCFVWYTKGNEVNGLNEVQNGDVTMSKESKFDEQVEKSSTLNSVSGEVGNRCMTTEDDKVPSDSELSALHNSPEIQAATPAVNFHEETKNESNNLIKEIEQQEEKEFDVELILSKQDTHDLFCPNCKSCITKRVILKKRKRNVHVLDNKAKRDKFDNVINSTITNEVNQSDYENVTSEIITLDPSPPLAADDVDVYDHPEKEVEVFRCLSCLSIFIPSGKGFNLFRNFGGGSKHETSQNSSSITASSMQNPSNTQGSNANWFISLFTSNKRKTATEQAGDPSEQHQSTITSTVLSTPDIHEPQGPLANAAQTENAKPLPDINHGHERMNSPISSNGGQNVEHDFIEFLAKEQSLTEKPRTDDGEKNKTSVHTVKTNNVEVTSSMNFSNGTVSEYKSVKSVTTSSSETHVNSTETTKGTVPNHYGKKPEFLVPTSTTVGSLIIVNSSKDANKTPKTVKNNDSSLMQGGAQSPVQSFDSTVLANNVTNINQSSVIDATFPSKTDITLIEKVRQDIDEEINRFVTKENKGDVIVVVDGEEIESTRLQREDNVPVDVDIVTESQTLVVIDEEPQKREIIKSIVYGGLVESITSLGIVSSAASSGATPLNIIVLGFANLIGGLFILGHNLKDLKNDHTGEQQLQTNVQDRYQELLGRRSNFVFHAVIALFSFLIFGSVPLVIYGVLINKNYYDEVKLAIVAATSVVCIILLAIGKVYTRRPPKSYIKTVLYYVAIALVASGISYIAGKLIEDLIAKLGRSESGFSTTMPISDTSMEKTWMSY</sequence>
<dbReference type="eggNOG" id="ENOG502QQ85">
    <property type="taxonomic scope" value="Eukaryota"/>
</dbReference>
<dbReference type="InterPro" id="IPR052843">
    <property type="entry name" value="ER_body_metal_sequester"/>
</dbReference>
<dbReference type="GO" id="GO:0030026">
    <property type="term" value="P:intracellular manganese ion homeostasis"/>
    <property type="evidence" value="ECO:0007669"/>
    <property type="project" value="InterPro"/>
</dbReference>
<evidence type="ECO:0000256" key="6">
    <source>
        <dbReference type="ARBA" id="ARBA00022989"/>
    </source>
</evidence>
<evidence type="ECO:0000256" key="2">
    <source>
        <dbReference type="ARBA" id="ARBA00007049"/>
    </source>
</evidence>
<dbReference type="PANTHER" id="PTHR38937:SF2">
    <property type="entry name" value="MEMBRANE PROTEIN OF ER BODY-LIKE PROTEIN ISOFORM X1"/>
    <property type="match status" value="1"/>
</dbReference>